<dbReference type="AlphaFoldDB" id="C1DS78"/>
<dbReference type="STRING" id="322710.Avin_38110"/>
<keyword evidence="3" id="KW-1185">Reference proteome</keyword>
<dbReference type="Proteomes" id="UP000002424">
    <property type="component" value="Chromosome"/>
</dbReference>
<sequence>MHGSSALEQSAASGRRNRGAGGSDWRRENPYRLLDGAARRATKMYRLVSYSFDYRTKAPLSD</sequence>
<accession>C1DS78</accession>
<evidence type="ECO:0000313" key="3">
    <source>
        <dbReference type="Proteomes" id="UP000002424"/>
    </source>
</evidence>
<gene>
    <name evidence="2" type="ordered locus">Avin_38110</name>
</gene>
<proteinExistence type="predicted"/>
<name>C1DS78_AZOVD</name>
<dbReference type="OrthoDB" id="9979265at2"/>
<organism evidence="2 3">
    <name type="scientific">Azotobacter vinelandii (strain DJ / ATCC BAA-1303)</name>
    <dbReference type="NCBI Taxonomy" id="322710"/>
    <lineage>
        <taxon>Bacteria</taxon>
        <taxon>Pseudomonadati</taxon>
        <taxon>Pseudomonadota</taxon>
        <taxon>Gammaproteobacteria</taxon>
        <taxon>Pseudomonadales</taxon>
        <taxon>Pseudomonadaceae</taxon>
        <taxon>Azotobacter</taxon>
    </lineage>
</organism>
<dbReference type="KEGG" id="avn:Avin_38110"/>
<protein>
    <submittedName>
        <fullName evidence="2">Uncharacterized protein</fullName>
    </submittedName>
</protein>
<reference evidence="2 3" key="1">
    <citation type="journal article" date="2009" name="J. Bacteriol.">
        <title>Genome sequence of Azotobacter vinelandii, an obligate aerobe specialized to support diverse anaerobic metabolic processes.</title>
        <authorList>
            <person name="Setubal J.C."/>
            <person name="dos Santos P."/>
            <person name="Goldman B.S."/>
            <person name="Ertesvag H."/>
            <person name="Espin G."/>
            <person name="Rubio L.M."/>
            <person name="Valla S."/>
            <person name="Almeida N.F."/>
            <person name="Balasubramanian D."/>
            <person name="Cromes L."/>
            <person name="Curatti L."/>
            <person name="Du Z."/>
            <person name="Godsy E."/>
            <person name="Goodner B."/>
            <person name="Hellner-Burris K."/>
            <person name="Hernandez J.A."/>
            <person name="Houmiel K."/>
            <person name="Imperial J."/>
            <person name="Kennedy C."/>
            <person name="Larson T.J."/>
            <person name="Latreille P."/>
            <person name="Ligon L.S."/>
            <person name="Lu J."/>
            <person name="Maerk M."/>
            <person name="Miller N.M."/>
            <person name="Norton S."/>
            <person name="O'Carroll I.P."/>
            <person name="Paulsen I."/>
            <person name="Raulfs E.C."/>
            <person name="Roemer R."/>
            <person name="Rosser J."/>
            <person name="Segura D."/>
            <person name="Slater S."/>
            <person name="Stricklin S.L."/>
            <person name="Studholme D.J."/>
            <person name="Sun J."/>
            <person name="Viana C.J."/>
            <person name="Wallin E."/>
            <person name="Wang B."/>
            <person name="Wheeler C."/>
            <person name="Zhu H."/>
            <person name="Dean D.R."/>
            <person name="Dixon R."/>
            <person name="Wood D."/>
        </authorList>
    </citation>
    <scope>NUCLEOTIDE SEQUENCE [LARGE SCALE GENOMIC DNA]</scope>
    <source>
        <strain evidence="3">DJ / ATCC BAA-1303</strain>
    </source>
</reference>
<dbReference type="EMBL" id="CP001157">
    <property type="protein sequence ID" value="ACO79953.1"/>
    <property type="molecule type" value="Genomic_DNA"/>
</dbReference>
<dbReference type="HOGENOM" id="CLU_2894219_0_0_6"/>
<evidence type="ECO:0000256" key="1">
    <source>
        <dbReference type="SAM" id="MobiDB-lite"/>
    </source>
</evidence>
<dbReference type="EnsemblBacteria" id="ACO79953">
    <property type="protein sequence ID" value="ACO79953"/>
    <property type="gene ID" value="Avin_38110"/>
</dbReference>
<feature type="region of interest" description="Disordered" evidence="1">
    <location>
        <begin position="1"/>
        <end position="28"/>
    </location>
</feature>
<evidence type="ECO:0000313" key="2">
    <source>
        <dbReference type="EMBL" id="ACO79953.1"/>
    </source>
</evidence>